<gene>
    <name evidence="1" type="ORF">M404DRAFT_994379</name>
</gene>
<evidence type="ECO:0000313" key="1">
    <source>
        <dbReference type="EMBL" id="KIO11649.1"/>
    </source>
</evidence>
<dbReference type="EMBL" id="KN831949">
    <property type="protein sequence ID" value="KIO11649.1"/>
    <property type="molecule type" value="Genomic_DNA"/>
</dbReference>
<sequence length="61" mass="7299">MRARHFGVTRTMYLASFVQAPVRCFRVSWDKRFHSSTYRVREHPRTLYAAWLTVILCIPVI</sequence>
<dbReference type="Proteomes" id="UP000054217">
    <property type="component" value="Unassembled WGS sequence"/>
</dbReference>
<reference evidence="2" key="2">
    <citation type="submission" date="2015-01" db="EMBL/GenBank/DDBJ databases">
        <title>Evolutionary Origins and Diversification of the Mycorrhizal Mutualists.</title>
        <authorList>
            <consortium name="DOE Joint Genome Institute"/>
            <consortium name="Mycorrhizal Genomics Consortium"/>
            <person name="Kohler A."/>
            <person name="Kuo A."/>
            <person name="Nagy L.G."/>
            <person name="Floudas D."/>
            <person name="Copeland A."/>
            <person name="Barry K.W."/>
            <person name="Cichocki N."/>
            <person name="Veneault-Fourrey C."/>
            <person name="LaButti K."/>
            <person name="Lindquist E.A."/>
            <person name="Lipzen A."/>
            <person name="Lundell T."/>
            <person name="Morin E."/>
            <person name="Murat C."/>
            <person name="Riley R."/>
            <person name="Ohm R."/>
            <person name="Sun H."/>
            <person name="Tunlid A."/>
            <person name="Henrissat B."/>
            <person name="Grigoriev I.V."/>
            <person name="Hibbett D.S."/>
            <person name="Martin F."/>
        </authorList>
    </citation>
    <scope>NUCLEOTIDE SEQUENCE [LARGE SCALE GENOMIC DNA]</scope>
    <source>
        <strain evidence="2">Marx 270</strain>
    </source>
</reference>
<protein>
    <submittedName>
        <fullName evidence="1">Uncharacterized protein</fullName>
    </submittedName>
</protein>
<name>A0A0C3PSL3_PISTI</name>
<dbReference type="InParanoid" id="A0A0C3PSL3"/>
<proteinExistence type="predicted"/>
<dbReference type="HOGENOM" id="CLU_2923659_0_0_1"/>
<dbReference type="AlphaFoldDB" id="A0A0C3PSL3"/>
<keyword evidence="2" id="KW-1185">Reference proteome</keyword>
<organism evidence="1 2">
    <name type="scientific">Pisolithus tinctorius Marx 270</name>
    <dbReference type="NCBI Taxonomy" id="870435"/>
    <lineage>
        <taxon>Eukaryota</taxon>
        <taxon>Fungi</taxon>
        <taxon>Dikarya</taxon>
        <taxon>Basidiomycota</taxon>
        <taxon>Agaricomycotina</taxon>
        <taxon>Agaricomycetes</taxon>
        <taxon>Agaricomycetidae</taxon>
        <taxon>Boletales</taxon>
        <taxon>Sclerodermatineae</taxon>
        <taxon>Pisolithaceae</taxon>
        <taxon>Pisolithus</taxon>
    </lineage>
</organism>
<accession>A0A0C3PSL3</accession>
<evidence type="ECO:0000313" key="2">
    <source>
        <dbReference type="Proteomes" id="UP000054217"/>
    </source>
</evidence>
<reference evidence="1 2" key="1">
    <citation type="submission" date="2014-04" db="EMBL/GenBank/DDBJ databases">
        <authorList>
            <consortium name="DOE Joint Genome Institute"/>
            <person name="Kuo A."/>
            <person name="Kohler A."/>
            <person name="Costa M.D."/>
            <person name="Nagy L.G."/>
            <person name="Floudas D."/>
            <person name="Copeland A."/>
            <person name="Barry K.W."/>
            <person name="Cichocki N."/>
            <person name="Veneault-Fourrey C."/>
            <person name="LaButti K."/>
            <person name="Lindquist E.A."/>
            <person name="Lipzen A."/>
            <person name="Lundell T."/>
            <person name="Morin E."/>
            <person name="Murat C."/>
            <person name="Sun H."/>
            <person name="Tunlid A."/>
            <person name="Henrissat B."/>
            <person name="Grigoriev I.V."/>
            <person name="Hibbett D.S."/>
            <person name="Martin F."/>
            <person name="Nordberg H.P."/>
            <person name="Cantor M.N."/>
            <person name="Hua S.X."/>
        </authorList>
    </citation>
    <scope>NUCLEOTIDE SEQUENCE [LARGE SCALE GENOMIC DNA]</scope>
    <source>
        <strain evidence="1 2">Marx 270</strain>
    </source>
</reference>